<evidence type="ECO:0000313" key="2">
    <source>
        <dbReference type="EMBL" id="ORE00798.1"/>
    </source>
</evidence>
<accession>A0A1X0QM18</accession>
<proteinExistence type="predicted"/>
<feature type="domain" description="Peptidase A9" evidence="1">
    <location>
        <begin position="8"/>
        <end position="52"/>
    </location>
</feature>
<protein>
    <recommendedName>
        <fullName evidence="1">Peptidase A9 domain-containing protein</fullName>
    </recommendedName>
</protein>
<reference evidence="2" key="1">
    <citation type="journal article" date="2016" name="Proc. Natl. Acad. Sci. U.S.A.">
        <title>Lipid metabolic changes in an early divergent fungus govern the establishment of a mutualistic symbiosis with endobacteria.</title>
        <authorList>
            <person name="Lastovetsky O.A."/>
            <person name="Gaspar M.L."/>
            <person name="Mondo S.J."/>
            <person name="LaButti K.M."/>
            <person name="Sandor L."/>
            <person name="Grigoriev I.V."/>
            <person name="Henry S.A."/>
            <person name="Pawlowska T.E."/>
        </authorList>
    </citation>
    <scope>NUCLEOTIDE SEQUENCE [LARGE SCALE GENOMIC DNA]</scope>
    <source>
        <strain evidence="2">ATCC 52814</strain>
    </source>
</reference>
<dbReference type="VEuPathDB" id="FungiDB:BCV72DRAFT_182984"/>
<dbReference type="EMBL" id="KV922275">
    <property type="protein sequence ID" value="ORE00798.1"/>
    <property type="molecule type" value="Genomic_DNA"/>
</dbReference>
<name>A0A1X0QM18_RHIZD</name>
<dbReference type="Pfam" id="PF03539">
    <property type="entry name" value="Spuma_A9PTase"/>
    <property type="match status" value="1"/>
</dbReference>
<feature type="non-terminal residue" evidence="2">
    <location>
        <position position="60"/>
    </location>
</feature>
<dbReference type="GO" id="GO:0004190">
    <property type="term" value="F:aspartic-type endopeptidase activity"/>
    <property type="evidence" value="ECO:0007669"/>
    <property type="project" value="InterPro"/>
</dbReference>
<organism evidence="2">
    <name type="scientific">Rhizopus microsporus var. microsporus</name>
    <dbReference type="NCBI Taxonomy" id="86635"/>
    <lineage>
        <taxon>Eukaryota</taxon>
        <taxon>Fungi</taxon>
        <taxon>Fungi incertae sedis</taxon>
        <taxon>Mucoromycota</taxon>
        <taxon>Mucoromycotina</taxon>
        <taxon>Mucoromycetes</taxon>
        <taxon>Mucorales</taxon>
        <taxon>Mucorineae</taxon>
        <taxon>Rhizopodaceae</taxon>
        <taxon>Rhizopus</taxon>
    </lineage>
</organism>
<dbReference type="AlphaFoldDB" id="A0A1X0QM18"/>
<dbReference type="OrthoDB" id="2438556at2759"/>
<feature type="non-terminal residue" evidence="2">
    <location>
        <position position="1"/>
    </location>
</feature>
<dbReference type="Proteomes" id="UP000242414">
    <property type="component" value="Unassembled WGS sequence"/>
</dbReference>
<evidence type="ECO:0000259" key="1">
    <source>
        <dbReference type="Pfam" id="PF03539"/>
    </source>
</evidence>
<dbReference type="GO" id="GO:0006508">
    <property type="term" value="P:proteolysis"/>
    <property type="evidence" value="ECO:0007669"/>
    <property type="project" value="InterPro"/>
</dbReference>
<dbReference type="InterPro" id="IPR001641">
    <property type="entry name" value="Spumavirus_A9"/>
</dbReference>
<sequence>PIESELYEKLEIGQLPTEQKLHLKKLLNKYRHIFDWYNDTIGHTNLLQHKIIVEENTLPI</sequence>
<gene>
    <name evidence="2" type="ORF">BCV72DRAFT_182984</name>
</gene>